<comment type="caution">
    <text evidence="1">The sequence shown here is derived from an EMBL/GenBank/DDBJ whole genome shotgun (WGS) entry which is preliminary data.</text>
</comment>
<evidence type="ECO:0000313" key="1">
    <source>
        <dbReference type="EMBL" id="GAX60223.1"/>
    </source>
</evidence>
<dbReference type="InterPro" id="IPR042245">
    <property type="entry name" value="Tgt2/MlaC_sf"/>
</dbReference>
<dbReference type="Pfam" id="PF05494">
    <property type="entry name" value="MlaC"/>
    <property type="match status" value="1"/>
</dbReference>
<reference evidence="2" key="1">
    <citation type="journal article" date="2017" name="Environ. Microbiol. Rep.">
        <title>Genetic Diversity of Marine Anaerobic Ammonium-Oxidizing Bacteria as Revealed by Genomic and Proteomic Analyses of 'Candidatus Scalindua japonica'.</title>
        <authorList>
            <person name="Oshiki M."/>
            <person name="Mizuto K."/>
            <person name="Kimura Z."/>
            <person name="Kindaichi T."/>
            <person name="Satoh H."/>
            <person name="Okabe S."/>
        </authorList>
    </citation>
    <scope>NUCLEOTIDE SEQUENCE [LARGE SCALE GENOMIC DNA]</scope>
    <source>
        <strain evidence="2">husup-a2</strain>
    </source>
</reference>
<sequence>MKYRKIMFVVLISTLAITVKQSFLWSGEPSVLVEEVVLNESSFDEIEDIRERKIKQWELISPSLNFEVISERVMGEYWAECLHDEKREFVELFTDHLKHAYVNKVNPLLGKKIISLKEKQINNFAKVQTILLVQSGKEISTDFYLLRKNGEWKICDMVVEGVSMVNNYRSQIINTMVNASYDELLRKIKNKQDRKFYSNERGLLVSEQSTEYVE</sequence>
<evidence type="ECO:0000313" key="2">
    <source>
        <dbReference type="Proteomes" id="UP000218542"/>
    </source>
</evidence>
<dbReference type="RefSeq" id="WP_096893514.1">
    <property type="nucleotide sequence ID" value="NZ_BAOS01000007.1"/>
</dbReference>
<protein>
    <submittedName>
        <fullName evidence="1">ABC-type transport system involved in resistance to organic solvents, auxiliary component</fullName>
    </submittedName>
</protein>
<keyword evidence="2" id="KW-1185">Reference proteome</keyword>
<name>A0A286TWF5_9BACT</name>
<gene>
    <name evidence="1" type="ORF">SCALIN_C07_0034</name>
</gene>
<accession>A0A286TWF5</accession>
<organism evidence="1 2">
    <name type="scientific">Candidatus Scalindua japonica</name>
    <dbReference type="NCBI Taxonomy" id="1284222"/>
    <lineage>
        <taxon>Bacteria</taxon>
        <taxon>Pseudomonadati</taxon>
        <taxon>Planctomycetota</taxon>
        <taxon>Candidatus Brocadiia</taxon>
        <taxon>Candidatus Brocadiales</taxon>
        <taxon>Candidatus Scalinduaceae</taxon>
        <taxon>Candidatus Scalindua</taxon>
    </lineage>
</organism>
<dbReference type="PANTHER" id="PTHR36573">
    <property type="entry name" value="INTERMEMBRANE PHOSPHOLIPID TRANSPORT SYSTEM BINDING PROTEIN MLAC"/>
    <property type="match status" value="1"/>
</dbReference>
<dbReference type="Gene3D" id="3.10.450.710">
    <property type="entry name" value="Tgt2/MlaC"/>
    <property type="match status" value="1"/>
</dbReference>
<dbReference type="OrthoDB" id="9798905at2"/>
<dbReference type="PANTHER" id="PTHR36573:SF1">
    <property type="entry name" value="INTERMEMBRANE PHOSPHOLIPID TRANSPORT SYSTEM BINDING PROTEIN MLAC"/>
    <property type="match status" value="1"/>
</dbReference>
<dbReference type="AlphaFoldDB" id="A0A286TWF5"/>
<dbReference type="EMBL" id="BAOS01000007">
    <property type="protein sequence ID" value="GAX60223.1"/>
    <property type="molecule type" value="Genomic_DNA"/>
</dbReference>
<dbReference type="Proteomes" id="UP000218542">
    <property type="component" value="Unassembled WGS sequence"/>
</dbReference>
<dbReference type="InterPro" id="IPR008869">
    <property type="entry name" value="MlaC/ttg2D"/>
</dbReference>
<proteinExistence type="predicted"/>